<keyword evidence="3" id="KW-0328">Glycosyltransferase</keyword>
<dbReference type="Pfam" id="PF00534">
    <property type="entry name" value="Glycos_transf_1"/>
    <property type="match status" value="1"/>
</dbReference>
<evidence type="ECO:0000259" key="1">
    <source>
        <dbReference type="Pfam" id="PF00534"/>
    </source>
</evidence>
<dbReference type="PANTHER" id="PTHR45947">
    <property type="entry name" value="SULFOQUINOVOSYL TRANSFERASE SQD2"/>
    <property type="match status" value="1"/>
</dbReference>
<dbReference type="Proteomes" id="UP001595812">
    <property type="component" value="Unassembled WGS sequence"/>
</dbReference>
<keyword evidence="4" id="KW-1185">Reference proteome</keyword>
<sequence>MAKIESKIKVIQIFEEYPLFYQPYIPPVITEIQNSNDFDIKIIAFKGKSSSEVQVMPSYYLRRIIERWYGFVNRNQQNLAYNEILAIKNNAHIIHLQHAFLFPKILGLANSRMSIMKPKLIVTLRGTETYARPYIQKKWKDFFYKYGTKIDAYVVMSDDHKSYLMRWGVPKEKIHIIPISFGETFQIQPKIPNNKCLQLVSVFRLCWEKNINGNLLVAKHLKSLGVKFKYTIIGDGEELMKVHYLIDKYQLNDFVEVLGRIENSNLKMKLKSYDIILQLSHLESLGMSIIEAQSMGIPAIVSNTGGLPEAVIDNVTGFVVDANDYVGASKSILKLWQNKDCYFKFSKGAIEHAQSSFSIKVESNRLKNLYKSLINK</sequence>
<evidence type="ECO:0000313" key="4">
    <source>
        <dbReference type="Proteomes" id="UP001595812"/>
    </source>
</evidence>
<proteinExistence type="predicted"/>
<reference evidence="4" key="1">
    <citation type="journal article" date="2019" name="Int. J. Syst. Evol. Microbiol.">
        <title>The Global Catalogue of Microorganisms (GCM) 10K type strain sequencing project: providing services to taxonomists for standard genome sequencing and annotation.</title>
        <authorList>
            <consortium name="The Broad Institute Genomics Platform"/>
            <consortium name="The Broad Institute Genome Sequencing Center for Infectious Disease"/>
            <person name="Wu L."/>
            <person name="Ma J."/>
        </authorList>
    </citation>
    <scope>NUCLEOTIDE SEQUENCE [LARGE SCALE GENOMIC DNA]</scope>
    <source>
        <strain evidence="4">CECT 8979</strain>
    </source>
</reference>
<dbReference type="EC" id="2.4.-.-" evidence="3"/>
<comment type="caution">
    <text evidence="3">The sequence shown here is derived from an EMBL/GenBank/DDBJ whole genome shotgun (WGS) entry which is preliminary data.</text>
</comment>
<keyword evidence="3" id="KW-0808">Transferase</keyword>
<gene>
    <name evidence="3" type="ORF">ACFOSX_08660</name>
</gene>
<organism evidence="3 4">
    <name type="scientific">Winogradskyella maritima</name>
    <dbReference type="NCBI Taxonomy" id="1517766"/>
    <lineage>
        <taxon>Bacteria</taxon>
        <taxon>Pseudomonadati</taxon>
        <taxon>Bacteroidota</taxon>
        <taxon>Flavobacteriia</taxon>
        <taxon>Flavobacteriales</taxon>
        <taxon>Flavobacteriaceae</taxon>
        <taxon>Winogradskyella</taxon>
    </lineage>
</organism>
<evidence type="ECO:0000313" key="3">
    <source>
        <dbReference type="EMBL" id="MFC3877300.1"/>
    </source>
</evidence>
<dbReference type="InterPro" id="IPR028098">
    <property type="entry name" value="Glyco_trans_4-like_N"/>
</dbReference>
<name>A0ABV8AI34_9FLAO</name>
<accession>A0ABV8AI34</accession>
<dbReference type="InterPro" id="IPR050194">
    <property type="entry name" value="Glycosyltransferase_grp1"/>
</dbReference>
<feature type="domain" description="Glycosyl transferase family 1" evidence="1">
    <location>
        <begin position="192"/>
        <end position="349"/>
    </location>
</feature>
<dbReference type="Pfam" id="PF13439">
    <property type="entry name" value="Glyco_transf_4"/>
    <property type="match status" value="1"/>
</dbReference>
<dbReference type="SUPFAM" id="SSF53756">
    <property type="entry name" value="UDP-Glycosyltransferase/glycogen phosphorylase"/>
    <property type="match status" value="1"/>
</dbReference>
<dbReference type="Gene3D" id="3.40.50.2000">
    <property type="entry name" value="Glycogen Phosphorylase B"/>
    <property type="match status" value="2"/>
</dbReference>
<dbReference type="RefSeq" id="WP_386099321.1">
    <property type="nucleotide sequence ID" value="NZ_JBHSAT010000004.1"/>
</dbReference>
<dbReference type="GO" id="GO:0016757">
    <property type="term" value="F:glycosyltransferase activity"/>
    <property type="evidence" value="ECO:0007669"/>
    <property type="project" value="UniProtKB-KW"/>
</dbReference>
<dbReference type="EMBL" id="JBHSAT010000004">
    <property type="protein sequence ID" value="MFC3877300.1"/>
    <property type="molecule type" value="Genomic_DNA"/>
</dbReference>
<protein>
    <submittedName>
        <fullName evidence="3">Glycosyltransferase family 4 protein</fullName>
        <ecNumber evidence="3">2.4.-.-</ecNumber>
    </submittedName>
</protein>
<dbReference type="CDD" id="cd03801">
    <property type="entry name" value="GT4_PimA-like"/>
    <property type="match status" value="1"/>
</dbReference>
<evidence type="ECO:0000259" key="2">
    <source>
        <dbReference type="Pfam" id="PF13439"/>
    </source>
</evidence>
<dbReference type="InterPro" id="IPR001296">
    <property type="entry name" value="Glyco_trans_1"/>
</dbReference>
<dbReference type="PANTHER" id="PTHR45947:SF3">
    <property type="entry name" value="SULFOQUINOVOSYL TRANSFERASE SQD2"/>
    <property type="match status" value="1"/>
</dbReference>
<feature type="domain" description="Glycosyltransferase subfamily 4-like N-terminal" evidence="2">
    <location>
        <begin position="37"/>
        <end position="178"/>
    </location>
</feature>